<gene>
    <name evidence="7" type="ORF">GCM10010171_04010</name>
</gene>
<keyword evidence="8" id="KW-1185">Reference proteome</keyword>
<dbReference type="RefSeq" id="WP_189208554.1">
    <property type="nucleotide sequence ID" value="NZ_BMRB01000001.1"/>
</dbReference>
<evidence type="ECO:0000313" key="8">
    <source>
        <dbReference type="Proteomes" id="UP000660680"/>
    </source>
</evidence>
<dbReference type="InterPro" id="IPR002186">
    <property type="entry name" value="Neocarzinostatin_fam"/>
</dbReference>
<evidence type="ECO:0000256" key="6">
    <source>
        <dbReference type="SAM" id="SignalP"/>
    </source>
</evidence>
<dbReference type="Gene3D" id="2.60.40.230">
    <property type="entry name" value="Neocarzinostatin-like"/>
    <property type="match status" value="1"/>
</dbReference>
<reference evidence="7" key="2">
    <citation type="submission" date="2020-09" db="EMBL/GenBank/DDBJ databases">
        <authorList>
            <person name="Sun Q."/>
            <person name="Ohkuma M."/>
        </authorList>
    </citation>
    <scope>NUCLEOTIDE SEQUENCE</scope>
    <source>
        <strain evidence="7">JCM 3276</strain>
    </source>
</reference>
<sequence length="136" mass="13691">MRSFTWLAPVGAAAALMLAAAGVATAMPVPTVSVSPSGPYTDGQTVTVSLSGFATSTSAVLEQCHNLSGVDYCDPTTQSGLSLSGGAGSTTYTLNQDYSGEDASGNPSLAACEFSYCFIRATSNTGLVATSGRLVF</sequence>
<dbReference type="AlphaFoldDB" id="A0A918G299"/>
<evidence type="ECO:0008006" key="9">
    <source>
        <dbReference type="Google" id="ProtNLM"/>
    </source>
</evidence>
<evidence type="ECO:0000256" key="4">
    <source>
        <dbReference type="ARBA" id="ARBA00023125"/>
    </source>
</evidence>
<comment type="similarity">
    <text evidence="1">Belongs to the neocarzinostatin family.</text>
</comment>
<dbReference type="EMBL" id="BMRB01000001">
    <property type="protein sequence ID" value="GGS15226.1"/>
    <property type="molecule type" value="Genomic_DNA"/>
</dbReference>
<name>A0A918G299_9PSEU</name>
<evidence type="ECO:0000313" key="7">
    <source>
        <dbReference type="EMBL" id="GGS15226.1"/>
    </source>
</evidence>
<evidence type="ECO:0000256" key="1">
    <source>
        <dbReference type="ARBA" id="ARBA00010648"/>
    </source>
</evidence>
<dbReference type="GO" id="GO:0003677">
    <property type="term" value="F:DNA binding"/>
    <property type="evidence" value="ECO:0007669"/>
    <property type="project" value="UniProtKB-KW"/>
</dbReference>
<proteinExistence type="inferred from homology"/>
<dbReference type="PRINTS" id="PR01885">
    <property type="entry name" value="MACROMOMYCIN"/>
</dbReference>
<organism evidence="7 8">
    <name type="scientific">Actinokineospora fastidiosa</name>
    <dbReference type="NCBI Taxonomy" id="1816"/>
    <lineage>
        <taxon>Bacteria</taxon>
        <taxon>Bacillati</taxon>
        <taxon>Actinomycetota</taxon>
        <taxon>Actinomycetes</taxon>
        <taxon>Pseudonocardiales</taxon>
        <taxon>Pseudonocardiaceae</taxon>
        <taxon>Actinokineospora</taxon>
    </lineage>
</organism>
<dbReference type="InterPro" id="IPR027273">
    <property type="entry name" value="Neocarzinostatin-like"/>
</dbReference>
<comment type="caution">
    <text evidence="7">The sequence shown here is derived from an EMBL/GenBank/DDBJ whole genome shotgun (WGS) entry which is preliminary data.</text>
</comment>
<dbReference type="GO" id="GO:0042742">
    <property type="term" value="P:defense response to bacterium"/>
    <property type="evidence" value="ECO:0007669"/>
    <property type="project" value="UniProtKB-KW"/>
</dbReference>
<dbReference type="SUPFAM" id="SSF49319">
    <property type="entry name" value="Actinoxanthin-like"/>
    <property type="match status" value="1"/>
</dbReference>
<keyword evidence="2" id="KW-0929">Antimicrobial</keyword>
<keyword evidence="4" id="KW-0238">DNA-binding</keyword>
<feature type="chain" id="PRO_5038008385" description="Neocarzinostatin family protein" evidence="6">
    <location>
        <begin position="27"/>
        <end position="136"/>
    </location>
</feature>
<keyword evidence="6" id="KW-0732">Signal</keyword>
<keyword evidence="3" id="KW-0044">Antibiotic</keyword>
<dbReference type="Proteomes" id="UP000660680">
    <property type="component" value="Unassembled WGS sequence"/>
</dbReference>
<reference evidence="7" key="1">
    <citation type="journal article" date="2014" name="Int. J. Syst. Evol. Microbiol.">
        <title>Complete genome sequence of Corynebacterium casei LMG S-19264T (=DSM 44701T), isolated from a smear-ripened cheese.</title>
        <authorList>
            <consortium name="US DOE Joint Genome Institute (JGI-PGF)"/>
            <person name="Walter F."/>
            <person name="Albersmeier A."/>
            <person name="Kalinowski J."/>
            <person name="Ruckert C."/>
        </authorList>
    </citation>
    <scope>NUCLEOTIDE SEQUENCE</scope>
    <source>
        <strain evidence="7">JCM 3276</strain>
    </source>
</reference>
<dbReference type="Pfam" id="PF00960">
    <property type="entry name" value="Neocarzinostat"/>
    <property type="match status" value="1"/>
</dbReference>
<keyword evidence="5" id="KW-1015">Disulfide bond</keyword>
<evidence type="ECO:0000256" key="3">
    <source>
        <dbReference type="ARBA" id="ARBA00023022"/>
    </source>
</evidence>
<evidence type="ECO:0000256" key="5">
    <source>
        <dbReference type="ARBA" id="ARBA00023157"/>
    </source>
</evidence>
<protein>
    <recommendedName>
        <fullName evidence="9">Neocarzinostatin family protein</fullName>
    </recommendedName>
</protein>
<feature type="signal peptide" evidence="6">
    <location>
        <begin position="1"/>
        <end position="26"/>
    </location>
</feature>
<accession>A0A918G299</accession>
<evidence type="ECO:0000256" key="2">
    <source>
        <dbReference type="ARBA" id="ARBA00022529"/>
    </source>
</evidence>